<proteinExistence type="predicted"/>
<comment type="caution">
    <text evidence="1">The sequence shown here is derived from an EMBL/GenBank/DDBJ whole genome shotgun (WGS) entry which is preliminary data.</text>
</comment>
<organism evidence="1 2">
    <name type="scientific">Candidatus Nomurabacteria bacterium GW2011_GWF2_43_8</name>
    <dbReference type="NCBI Taxonomy" id="1618779"/>
    <lineage>
        <taxon>Bacteria</taxon>
        <taxon>Candidatus Nomuraibacteriota</taxon>
    </lineage>
</organism>
<name>A0A0G1FLY6_9BACT</name>
<reference evidence="1 2" key="1">
    <citation type="journal article" date="2015" name="Nature">
        <title>rRNA introns, odd ribosomes, and small enigmatic genomes across a large radiation of phyla.</title>
        <authorList>
            <person name="Brown C.T."/>
            <person name="Hug L.A."/>
            <person name="Thomas B.C."/>
            <person name="Sharon I."/>
            <person name="Castelle C.J."/>
            <person name="Singh A."/>
            <person name="Wilkins M.J."/>
            <person name="Williams K.H."/>
            <person name="Banfield J.F."/>
        </authorList>
    </citation>
    <scope>NUCLEOTIDE SEQUENCE [LARGE SCALE GENOMIC DNA]</scope>
</reference>
<dbReference type="Proteomes" id="UP000033831">
    <property type="component" value="Unassembled WGS sequence"/>
</dbReference>
<sequence length="68" mass="7695">MDPKRQGEIALLFFKMKLREQGIKVAPALLRQLGNTAKTLGISINEASEFVEMMVRELVDEVFAESKK</sequence>
<dbReference type="EMBL" id="LCGX01000024">
    <property type="protein sequence ID" value="KKT23431.1"/>
    <property type="molecule type" value="Genomic_DNA"/>
</dbReference>
<evidence type="ECO:0000313" key="2">
    <source>
        <dbReference type="Proteomes" id="UP000033831"/>
    </source>
</evidence>
<protein>
    <submittedName>
        <fullName evidence="1">Uncharacterized protein</fullName>
    </submittedName>
</protein>
<gene>
    <name evidence="1" type="ORF">UW07_C0024G0007</name>
</gene>
<accession>A0A0G1FLY6</accession>
<dbReference type="AlphaFoldDB" id="A0A0G1FLY6"/>
<evidence type="ECO:0000313" key="1">
    <source>
        <dbReference type="EMBL" id="KKT23431.1"/>
    </source>
</evidence>